<proteinExistence type="predicted"/>
<evidence type="ECO:0000313" key="2">
    <source>
        <dbReference type="Proteomes" id="UP000176101"/>
    </source>
</evidence>
<dbReference type="STRING" id="1075402.AN216_10620"/>
<dbReference type="Proteomes" id="UP000176101">
    <property type="component" value="Unassembled WGS sequence"/>
</dbReference>
<gene>
    <name evidence="1" type="ORF">AN216_10620</name>
</gene>
<organism evidence="1 2">
    <name type="scientific">Streptomyces oceani</name>
    <dbReference type="NCBI Taxonomy" id="1075402"/>
    <lineage>
        <taxon>Bacteria</taxon>
        <taxon>Bacillati</taxon>
        <taxon>Actinomycetota</taxon>
        <taxon>Actinomycetes</taxon>
        <taxon>Kitasatosporales</taxon>
        <taxon>Streptomycetaceae</taxon>
        <taxon>Streptomyces</taxon>
    </lineage>
</organism>
<reference evidence="1 2" key="1">
    <citation type="journal article" date="2016" name="Front. Microbiol.">
        <title>Comparative Genomics Analysis of Streptomyces Species Reveals Their Adaptation to the Marine Environment and Their Diversity at the Genomic Level.</title>
        <authorList>
            <person name="Tian X."/>
            <person name="Zhang Z."/>
            <person name="Yang T."/>
            <person name="Chen M."/>
            <person name="Li J."/>
            <person name="Chen F."/>
            <person name="Yang J."/>
            <person name="Li W."/>
            <person name="Zhang B."/>
            <person name="Zhang Z."/>
            <person name="Wu J."/>
            <person name="Zhang C."/>
            <person name="Long L."/>
            <person name="Xiao J."/>
        </authorList>
    </citation>
    <scope>NUCLEOTIDE SEQUENCE [LARGE SCALE GENOMIC DNA]</scope>
    <source>
        <strain evidence="1 2">SCSIO 02100</strain>
    </source>
</reference>
<keyword evidence="2" id="KW-1185">Reference proteome</keyword>
<protein>
    <submittedName>
        <fullName evidence="1">Uncharacterized protein</fullName>
    </submittedName>
</protein>
<sequence>MPRLIAGTCFQAPLRGLGALGLELAAEFGLAFTVPVWQSFLVPVLLRASCAGPPLTIIKEYTENQKHPG</sequence>
<dbReference type="AlphaFoldDB" id="A0A1E7KIM0"/>
<dbReference type="EMBL" id="LJGU01000116">
    <property type="protein sequence ID" value="OEV03694.1"/>
    <property type="molecule type" value="Genomic_DNA"/>
</dbReference>
<name>A0A1E7KIM0_9ACTN</name>
<evidence type="ECO:0000313" key="1">
    <source>
        <dbReference type="EMBL" id="OEV03694.1"/>
    </source>
</evidence>
<accession>A0A1E7KIM0</accession>
<comment type="caution">
    <text evidence="1">The sequence shown here is derived from an EMBL/GenBank/DDBJ whole genome shotgun (WGS) entry which is preliminary data.</text>
</comment>
<dbReference type="RefSeq" id="WP_070196392.1">
    <property type="nucleotide sequence ID" value="NZ_LJGU01000116.1"/>
</dbReference>